<dbReference type="SUPFAM" id="SSF89447">
    <property type="entry name" value="AbrB/MazE/MraZ-like"/>
    <property type="match status" value="1"/>
</dbReference>
<evidence type="ECO:0000259" key="3">
    <source>
        <dbReference type="Pfam" id="PF04014"/>
    </source>
</evidence>
<dbReference type="Proteomes" id="UP000218542">
    <property type="component" value="Unassembled WGS sequence"/>
</dbReference>
<dbReference type="InterPro" id="IPR007159">
    <property type="entry name" value="SpoVT-AbrB_dom"/>
</dbReference>
<dbReference type="InterPro" id="IPR051734">
    <property type="entry name" value="VapB_TA_antitoxins"/>
</dbReference>
<dbReference type="NCBIfam" id="NF040493">
    <property type="entry name" value="TA_anti_VapB"/>
    <property type="match status" value="1"/>
</dbReference>
<protein>
    <recommendedName>
        <fullName evidence="3">SpoVT-AbrB domain-containing protein</fullName>
    </recommendedName>
</protein>
<dbReference type="AlphaFoldDB" id="A0A286TY74"/>
<dbReference type="PANTHER" id="PTHR37550">
    <property type="entry name" value="ANTITOXIN VAPB1"/>
    <property type="match status" value="1"/>
</dbReference>
<sequence length="82" mass="9636">MKTAKLFMNGRSQAVRLPKSCRLDGTEVFIKKTAEGILLIPKDQSVWETWEQNLQKYNDSFMEERNQPTSQQKRKEIDALFD</sequence>
<evidence type="ECO:0000256" key="1">
    <source>
        <dbReference type="ARBA" id="ARBA00007924"/>
    </source>
</evidence>
<dbReference type="Pfam" id="PF04014">
    <property type="entry name" value="MazE_antitoxin"/>
    <property type="match status" value="1"/>
</dbReference>
<comment type="caution">
    <text evidence="4">The sequence shown here is derived from an EMBL/GenBank/DDBJ whole genome shotgun (WGS) entry which is preliminary data.</text>
</comment>
<dbReference type="RefSeq" id="WP_096894261.1">
    <property type="nucleotide sequence ID" value="NZ_BAOS01000014.1"/>
</dbReference>
<reference evidence="5" key="1">
    <citation type="journal article" date="2017" name="Environ. Microbiol. Rep.">
        <title>Genetic Diversity of Marine Anaerobic Ammonium-Oxidizing Bacteria as Revealed by Genomic and Proteomic Analyses of 'Candidatus Scalindua japonica'.</title>
        <authorList>
            <person name="Oshiki M."/>
            <person name="Mizuto K."/>
            <person name="Kimura Z."/>
            <person name="Kindaichi T."/>
            <person name="Satoh H."/>
            <person name="Okabe S."/>
        </authorList>
    </citation>
    <scope>NUCLEOTIDE SEQUENCE [LARGE SCALE GENOMIC DNA]</scope>
    <source>
        <strain evidence="5">husup-a2</strain>
    </source>
</reference>
<evidence type="ECO:0000256" key="2">
    <source>
        <dbReference type="SAM" id="MobiDB-lite"/>
    </source>
</evidence>
<keyword evidence="5" id="KW-1185">Reference proteome</keyword>
<feature type="domain" description="SpoVT-AbrB" evidence="3">
    <location>
        <begin position="7"/>
        <end position="44"/>
    </location>
</feature>
<proteinExistence type="inferred from homology"/>
<dbReference type="GO" id="GO:0003677">
    <property type="term" value="F:DNA binding"/>
    <property type="evidence" value="ECO:0007669"/>
    <property type="project" value="InterPro"/>
</dbReference>
<dbReference type="EMBL" id="BAOS01000014">
    <property type="protein sequence ID" value="GAX60843.1"/>
    <property type="molecule type" value="Genomic_DNA"/>
</dbReference>
<feature type="region of interest" description="Disordered" evidence="2">
    <location>
        <begin position="63"/>
        <end position="82"/>
    </location>
</feature>
<comment type="similarity">
    <text evidence="1">Belongs to the VapB family.</text>
</comment>
<accession>A0A286TY74</accession>
<feature type="compositionally biased region" description="Basic and acidic residues" evidence="2">
    <location>
        <begin position="73"/>
        <end position="82"/>
    </location>
</feature>
<gene>
    <name evidence="4" type="ORF">SCALIN_C14_0109</name>
</gene>
<dbReference type="Gene3D" id="2.10.260.10">
    <property type="match status" value="1"/>
</dbReference>
<organism evidence="4 5">
    <name type="scientific">Candidatus Scalindua japonica</name>
    <dbReference type="NCBI Taxonomy" id="1284222"/>
    <lineage>
        <taxon>Bacteria</taxon>
        <taxon>Pseudomonadati</taxon>
        <taxon>Planctomycetota</taxon>
        <taxon>Candidatus Brocadiia</taxon>
        <taxon>Candidatus Brocadiales</taxon>
        <taxon>Candidatus Scalinduaceae</taxon>
        <taxon>Candidatus Scalindua</taxon>
    </lineage>
</organism>
<name>A0A286TY74_9BACT</name>
<dbReference type="PANTHER" id="PTHR37550:SF3">
    <property type="entry name" value="ANTITOXIN VAPB1"/>
    <property type="match status" value="1"/>
</dbReference>
<evidence type="ECO:0000313" key="5">
    <source>
        <dbReference type="Proteomes" id="UP000218542"/>
    </source>
</evidence>
<dbReference type="OrthoDB" id="9810009at2"/>
<evidence type="ECO:0000313" key="4">
    <source>
        <dbReference type="EMBL" id="GAX60843.1"/>
    </source>
</evidence>
<dbReference type="InterPro" id="IPR037914">
    <property type="entry name" value="SpoVT-AbrB_sf"/>
</dbReference>
<dbReference type="InterPro" id="IPR047976">
    <property type="entry name" value="Anti_VapB2-like"/>
</dbReference>